<dbReference type="GO" id="GO:0006654">
    <property type="term" value="P:phosphatidic acid biosynthetic process"/>
    <property type="evidence" value="ECO:0007669"/>
    <property type="project" value="TreeGrafter"/>
</dbReference>
<dbReference type="OrthoDB" id="2102561at2759"/>
<dbReference type="GO" id="GO:0005811">
    <property type="term" value="C:lipid droplet"/>
    <property type="evidence" value="ECO:0007669"/>
    <property type="project" value="TreeGrafter"/>
</dbReference>
<evidence type="ECO:0000256" key="2">
    <source>
        <dbReference type="ARBA" id="ARBA00023002"/>
    </source>
</evidence>
<evidence type="ECO:0000313" key="3">
    <source>
        <dbReference type="EMBL" id="ERF70514.1"/>
    </source>
</evidence>
<gene>
    <name evidence="3" type="ORF">EPUS_07371</name>
</gene>
<evidence type="ECO:0000313" key="4">
    <source>
        <dbReference type="Proteomes" id="UP000019373"/>
    </source>
</evidence>
<accession>U1HNA8</accession>
<dbReference type="RefSeq" id="XP_007803867.1">
    <property type="nucleotide sequence ID" value="XM_007805676.1"/>
</dbReference>
<keyword evidence="4" id="KW-1185">Reference proteome</keyword>
<proteinExistence type="inferred from homology"/>
<comment type="similarity">
    <text evidence="1">Belongs to the short-chain dehydrogenases/reductases (SDR) family.</text>
</comment>
<protein>
    <submittedName>
        <fullName evidence="3">Uncharacterized protein</fullName>
    </submittedName>
</protein>
<dbReference type="AlphaFoldDB" id="U1HNA8"/>
<dbReference type="InterPro" id="IPR036291">
    <property type="entry name" value="NAD(P)-bd_dom_sf"/>
</dbReference>
<dbReference type="EMBL" id="KE721311">
    <property type="protein sequence ID" value="ERF70514.1"/>
    <property type="molecule type" value="Genomic_DNA"/>
</dbReference>
<evidence type="ECO:0000256" key="1">
    <source>
        <dbReference type="ARBA" id="ARBA00006484"/>
    </source>
</evidence>
<dbReference type="PANTHER" id="PTHR44169:SF6">
    <property type="entry name" value="NADPH-DEPENDENT 1-ACYLDIHYDROXYACETONE PHOSPHATE REDUCTASE"/>
    <property type="match status" value="1"/>
</dbReference>
<dbReference type="GO" id="GO:0005783">
    <property type="term" value="C:endoplasmic reticulum"/>
    <property type="evidence" value="ECO:0007669"/>
    <property type="project" value="TreeGrafter"/>
</dbReference>
<dbReference type="GO" id="GO:0019433">
    <property type="term" value="P:triglyceride catabolic process"/>
    <property type="evidence" value="ECO:0007669"/>
    <property type="project" value="TreeGrafter"/>
</dbReference>
<name>U1HNA8_ENDPU</name>
<sequence>MSSDSMLASKAGLTCASETLRLELQPLGVDVVTAMVGCINTEFCAKDIPSILPSDSFYRSIERYIEDSAAGKPSPTGMDVNVFAE</sequence>
<dbReference type="PANTHER" id="PTHR44169">
    <property type="entry name" value="NADPH-DEPENDENT 1-ACYLDIHYDROXYACETONE PHOSPHATE REDUCTASE"/>
    <property type="match status" value="1"/>
</dbReference>
<dbReference type="HOGENOM" id="CLU_2512630_0_0_1"/>
<dbReference type="Gene3D" id="3.40.50.720">
    <property type="entry name" value="NAD(P)-binding Rossmann-like Domain"/>
    <property type="match status" value="1"/>
</dbReference>
<dbReference type="GeneID" id="19242255"/>
<organism evidence="3 4">
    <name type="scientific">Endocarpon pusillum (strain Z07020 / HMAS-L-300199)</name>
    <name type="common">Lichen-forming fungus</name>
    <dbReference type="NCBI Taxonomy" id="1263415"/>
    <lineage>
        <taxon>Eukaryota</taxon>
        <taxon>Fungi</taxon>
        <taxon>Dikarya</taxon>
        <taxon>Ascomycota</taxon>
        <taxon>Pezizomycotina</taxon>
        <taxon>Eurotiomycetes</taxon>
        <taxon>Chaetothyriomycetidae</taxon>
        <taxon>Verrucariales</taxon>
        <taxon>Verrucariaceae</taxon>
        <taxon>Endocarpon</taxon>
    </lineage>
</organism>
<reference evidence="4" key="1">
    <citation type="journal article" date="2014" name="BMC Genomics">
        <title>Genome characteristics reveal the impact of lichenization on lichen-forming fungus Endocarpon pusillum Hedwig (Verrucariales, Ascomycota).</title>
        <authorList>
            <person name="Wang Y.-Y."/>
            <person name="Liu B."/>
            <person name="Zhang X.-Y."/>
            <person name="Zhou Q.-M."/>
            <person name="Zhang T."/>
            <person name="Li H."/>
            <person name="Yu Y.-F."/>
            <person name="Zhang X.-L."/>
            <person name="Hao X.-Y."/>
            <person name="Wang M."/>
            <person name="Wang L."/>
            <person name="Wei J.-C."/>
        </authorList>
    </citation>
    <scope>NUCLEOTIDE SEQUENCE [LARGE SCALE GENOMIC DNA]</scope>
    <source>
        <strain evidence="4">Z07020 / HMAS-L-300199</strain>
    </source>
</reference>
<dbReference type="GO" id="GO:0000140">
    <property type="term" value="F:acylglycerone-phosphate reductase (NADP+) activity"/>
    <property type="evidence" value="ECO:0007669"/>
    <property type="project" value="TreeGrafter"/>
</dbReference>
<dbReference type="Proteomes" id="UP000019373">
    <property type="component" value="Unassembled WGS sequence"/>
</dbReference>
<dbReference type="SUPFAM" id="SSF51735">
    <property type="entry name" value="NAD(P)-binding Rossmann-fold domains"/>
    <property type="match status" value="1"/>
</dbReference>
<keyword evidence="2" id="KW-0560">Oxidoreductase</keyword>
<dbReference type="GO" id="GO:0004806">
    <property type="term" value="F:triacylglycerol lipase activity"/>
    <property type="evidence" value="ECO:0007669"/>
    <property type="project" value="TreeGrafter"/>
</dbReference>